<feature type="transmembrane region" description="Helical" evidence="6">
    <location>
        <begin position="228"/>
        <end position="251"/>
    </location>
</feature>
<dbReference type="InterPro" id="IPR052337">
    <property type="entry name" value="SAT4-like"/>
</dbReference>
<gene>
    <name evidence="8" type="ORF">COCVIDRAFT_36032</name>
</gene>
<evidence type="ECO:0000313" key="9">
    <source>
        <dbReference type="Proteomes" id="UP000054337"/>
    </source>
</evidence>
<comment type="subcellular location">
    <subcellularLocation>
        <location evidence="1">Membrane</location>
        <topology evidence="1">Multi-pass membrane protein</topology>
    </subcellularLocation>
</comment>
<keyword evidence="3 6" id="KW-1133">Transmembrane helix</keyword>
<dbReference type="GO" id="GO:0016020">
    <property type="term" value="C:membrane"/>
    <property type="evidence" value="ECO:0007669"/>
    <property type="project" value="UniProtKB-SubCell"/>
</dbReference>
<reference evidence="8 9" key="1">
    <citation type="journal article" date="2013" name="PLoS Genet.">
        <title>Comparative genome structure, secondary metabolite, and effector coding capacity across Cochliobolus pathogens.</title>
        <authorList>
            <person name="Condon B.J."/>
            <person name="Leng Y."/>
            <person name="Wu D."/>
            <person name="Bushley K.E."/>
            <person name="Ohm R.A."/>
            <person name="Otillar R."/>
            <person name="Martin J."/>
            <person name="Schackwitz W."/>
            <person name="Grimwood J."/>
            <person name="MohdZainudin N."/>
            <person name="Xue C."/>
            <person name="Wang R."/>
            <person name="Manning V.A."/>
            <person name="Dhillon B."/>
            <person name="Tu Z.J."/>
            <person name="Steffenson B.J."/>
            <person name="Salamov A."/>
            <person name="Sun H."/>
            <person name="Lowry S."/>
            <person name="LaButti K."/>
            <person name="Han J."/>
            <person name="Copeland A."/>
            <person name="Lindquist E."/>
            <person name="Barry K."/>
            <person name="Schmutz J."/>
            <person name="Baker S.E."/>
            <person name="Ciuffetti L.M."/>
            <person name="Grigoriev I.V."/>
            <person name="Zhong S."/>
            <person name="Turgeon B.G."/>
        </authorList>
    </citation>
    <scope>NUCLEOTIDE SEQUENCE [LARGE SCALE GENOMIC DNA]</scope>
    <source>
        <strain evidence="8 9">FI3</strain>
    </source>
</reference>
<name>W7ESU7_BIPV3</name>
<feature type="domain" description="Rhodopsin" evidence="7">
    <location>
        <begin position="39"/>
        <end position="258"/>
    </location>
</feature>
<organism evidence="8 9">
    <name type="scientific">Bipolaris victoriae (strain FI3)</name>
    <name type="common">Victoria blight of oats agent</name>
    <name type="synonym">Cochliobolus victoriae</name>
    <dbReference type="NCBI Taxonomy" id="930091"/>
    <lineage>
        <taxon>Eukaryota</taxon>
        <taxon>Fungi</taxon>
        <taxon>Dikarya</taxon>
        <taxon>Ascomycota</taxon>
        <taxon>Pezizomycotina</taxon>
        <taxon>Dothideomycetes</taxon>
        <taxon>Pleosporomycetidae</taxon>
        <taxon>Pleosporales</taxon>
        <taxon>Pleosporineae</taxon>
        <taxon>Pleosporaceae</taxon>
        <taxon>Bipolaris</taxon>
    </lineage>
</organism>
<dbReference type="PANTHER" id="PTHR33048:SF129">
    <property type="entry name" value="INTEGRAL MEMBRANE PROTEIN-RELATED"/>
    <property type="match status" value="1"/>
</dbReference>
<keyword evidence="9" id="KW-1185">Reference proteome</keyword>
<feature type="transmembrane region" description="Helical" evidence="6">
    <location>
        <begin position="162"/>
        <end position="183"/>
    </location>
</feature>
<dbReference type="RefSeq" id="XP_014558732.1">
    <property type="nucleotide sequence ID" value="XM_014703246.1"/>
</dbReference>
<dbReference type="AlphaFoldDB" id="W7ESU7"/>
<protein>
    <recommendedName>
        <fullName evidence="7">Rhodopsin domain-containing protein</fullName>
    </recommendedName>
</protein>
<dbReference type="Pfam" id="PF20684">
    <property type="entry name" value="Fung_rhodopsin"/>
    <property type="match status" value="1"/>
</dbReference>
<proteinExistence type="inferred from homology"/>
<sequence>MQGILPPPEGVIPDFSGGRSALQQQILVSYSALTAASARNPSFDDLFLICSWLGCIAWLGVCIFAFRFGFGHHGWNVTLDKMMGYQQMLVGICIIYAWTPALTKFSLLFLYYRIGTQAWMRIAIYALALLTFGYTLSITIVVVGPCNPQINTAGKCLKDLNLFMAIINILTDFFIILLPLPMLHCLQLRLKQKVLLSLVFTLGSGVIIASIVRIIYVYNYISNPDFTFYQASACIFSVVELNVGVICASMATLKPFLVRHMSCMLSLSGSSEKSKSKSGVLSWLRLSRGQNKSYALGSLDNHEAKPSQNKDDSSIQVSTQFFVTSTEHPLKDSDSTERIIVPDISKDV</sequence>
<dbReference type="OrthoDB" id="3648173at2759"/>
<dbReference type="PANTHER" id="PTHR33048">
    <property type="entry name" value="PTH11-LIKE INTEGRAL MEMBRANE PROTEIN (AFU_ORTHOLOGUE AFUA_5G11245)"/>
    <property type="match status" value="1"/>
</dbReference>
<evidence type="ECO:0000256" key="3">
    <source>
        <dbReference type="ARBA" id="ARBA00022989"/>
    </source>
</evidence>
<dbReference type="Proteomes" id="UP000054337">
    <property type="component" value="Unassembled WGS sequence"/>
</dbReference>
<dbReference type="EMBL" id="KI968715">
    <property type="protein sequence ID" value="EUN29150.1"/>
    <property type="molecule type" value="Genomic_DNA"/>
</dbReference>
<dbReference type="InterPro" id="IPR049326">
    <property type="entry name" value="Rhodopsin_dom_fungi"/>
</dbReference>
<keyword evidence="4 6" id="KW-0472">Membrane</keyword>
<evidence type="ECO:0000256" key="5">
    <source>
        <dbReference type="ARBA" id="ARBA00038359"/>
    </source>
</evidence>
<evidence type="ECO:0000313" key="8">
    <source>
        <dbReference type="EMBL" id="EUN29150.1"/>
    </source>
</evidence>
<feature type="transmembrane region" description="Helical" evidence="6">
    <location>
        <begin position="195"/>
        <end position="216"/>
    </location>
</feature>
<comment type="similarity">
    <text evidence="5">Belongs to the SAT4 family.</text>
</comment>
<evidence type="ECO:0000256" key="6">
    <source>
        <dbReference type="SAM" id="Phobius"/>
    </source>
</evidence>
<evidence type="ECO:0000256" key="1">
    <source>
        <dbReference type="ARBA" id="ARBA00004141"/>
    </source>
</evidence>
<feature type="transmembrane region" description="Helical" evidence="6">
    <location>
        <begin position="88"/>
        <end position="110"/>
    </location>
</feature>
<feature type="transmembrane region" description="Helical" evidence="6">
    <location>
        <begin position="46"/>
        <end position="68"/>
    </location>
</feature>
<keyword evidence="2 6" id="KW-0812">Transmembrane</keyword>
<evidence type="ECO:0000259" key="7">
    <source>
        <dbReference type="Pfam" id="PF20684"/>
    </source>
</evidence>
<dbReference type="GeneID" id="26255842"/>
<evidence type="ECO:0000256" key="2">
    <source>
        <dbReference type="ARBA" id="ARBA00022692"/>
    </source>
</evidence>
<dbReference type="HOGENOM" id="CLU_028200_12_1_1"/>
<feature type="transmembrane region" description="Helical" evidence="6">
    <location>
        <begin position="122"/>
        <end position="142"/>
    </location>
</feature>
<evidence type="ECO:0000256" key="4">
    <source>
        <dbReference type="ARBA" id="ARBA00023136"/>
    </source>
</evidence>
<accession>W7ESU7</accession>